<dbReference type="AlphaFoldDB" id="A0A1E7KMQ2"/>
<comment type="caution">
    <text evidence="2">The sequence shown here is derived from an EMBL/GenBank/DDBJ whole genome shotgun (WGS) entry which is preliminary data.</text>
</comment>
<protein>
    <recommendedName>
        <fullName evidence="4">MalT-like TPR region domain-containing protein</fullName>
    </recommendedName>
</protein>
<organism evidence="2 3">
    <name type="scientific">Streptomyces oceani</name>
    <dbReference type="NCBI Taxonomy" id="1075402"/>
    <lineage>
        <taxon>Bacteria</taxon>
        <taxon>Bacillati</taxon>
        <taxon>Actinomycetota</taxon>
        <taxon>Actinomycetes</taxon>
        <taxon>Kitasatosporales</taxon>
        <taxon>Streptomycetaceae</taxon>
        <taxon>Streptomyces</taxon>
    </lineage>
</organism>
<evidence type="ECO:0000313" key="2">
    <source>
        <dbReference type="EMBL" id="OEV05188.1"/>
    </source>
</evidence>
<sequence length="90" mass="10187">MAPALVAEGAFQLGAMAAEAGEHERAAEFLKRTIATSQPEFTEQAREPLIELDAKHAEDMPEEKHRPSWWKQPRKGARPRDSPARRQLTR</sequence>
<reference evidence="2 3" key="1">
    <citation type="journal article" date="2016" name="Front. Microbiol.">
        <title>Comparative Genomics Analysis of Streptomyces Species Reveals Their Adaptation to the Marine Environment and Their Diversity at the Genomic Level.</title>
        <authorList>
            <person name="Tian X."/>
            <person name="Zhang Z."/>
            <person name="Yang T."/>
            <person name="Chen M."/>
            <person name="Li J."/>
            <person name="Chen F."/>
            <person name="Yang J."/>
            <person name="Li W."/>
            <person name="Zhang B."/>
            <person name="Zhang Z."/>
            <person name="Wu J."/>
            <person name="Zhang C."/>
            <person name="Long L."/>
            <person name="Xiao J."/>
        </authorList>
    </citation>
    <scope>NUCLEOTIDE SEQUENCE [LARGE SCALE GENOMIC DNA]</scope>
    <source>
        <strain evidence="2 3">SCSIO 02100</strain>
    </source>
</reference>
<accession>A0A1E7KMQ2</accession>
<feature type="compositionally biased region" description="Basic and acidic residues" evidence="1">
    <location>
        <begin position="53"/>
        <end position="66"/>
    </location>
</feature>
<keyword evidence="3" id="KW-1185">Reference proteome</keyword>
<dbReference type="Proteomes" id="UP000176101">
    <property type="component" value="Unassembled WGS sequence"/>
</dbReference>
<evidence type="ECO:0000313" key="3">
    <source>
        <dbReference type="Proteomes" id="UP000176101"/>
    </source>
</evidence>
<proteinExistence type="predicted"/>
<feature type="region of interest" description="Disordered" evidence="1">
    <location>
        <begin position="53"/>
        <end position="90"/>
    </location>
</feature>
<name>A0A1E7KMQ2_9ACTN</name>
<dbReference type="EMBL" id="LJGU01000104">
    <property type="protein sequence ID" value="OEV05188.1"/>
    <property type="molecule type" value="Genomic_DNA"/>
</dbReference>
<evidence type="ECO:0000256" key="1">
    <source>
        <dbReference type="SAM" id="MobiDB-lite"/>
    </source>
</evidence>
<evidence type="ECO:0008006" key="4">
    <source>
        <dbReference type="Google" id="ProtNLM"/>
    </source>
</evidence>
<gene>
    <name evidence="2" type="ORF">AN216_04235</name>
</gene>